<dbReference type="InterPro" id="IPR029021">
    <property type="entry name" value="Prot-tyrosine_phosphatase-like"/>
</dbReference>
<keyword evidence="4" id="KW-1185">Reference proteome</keyword>
<dbReference type="Gene3D" id="3.90.190.10">
    <property type="entry name" value="Protein tyrosine phosphatase superfamily"/>
    <property type="match status" value="1"/>
</dbReference>
<dbReference type="Proteomes" id="UP000039865">
    <property type="component" value="Unassembled WGS sequence"/>
</dbReference>
<dbReference type="GO" id="GO:0004725">
    <property type="term" value="F:protein tyrosine phosphatase activity"/>
    <property type="evidence" value="ECO:0007669"/>
    <property type="project" value="InterPro"/>
</dbReference>
<dbReference type="FunCoup" id="A0A078BB39">
    <property type="interactions" value="9"/>
</dbReference>
<dbReference type="EMBL" id="CCKQ01019601">
    <property type="protein sequence ID" value="CDW91614.1"/>
    <property type="molecule type" value="Genomic_DNA"/>
</dbReference>
<feature type="domain" description="Tyrosine specific protein phosphatases" evidence="2">
    <location>
        <begin position="112"/>
        <end position="179"/>
    </location>
</feature>
<dbReference type="OrthoDB" id="306057at2759"/>
<dbReference type="InterPro" id="IPR003595">
    <property type="entry name" value="Tyr_Pase_cat"/>
</dbReference>
<dbReference type="PANTHER" id="PTHR23339">
    <property type="entry name" value="TYROSINE SPECIFIC PROTEIN PHOSPHATASE AND DUAL SPECIFICITY PROTEIN PHOSPHATASE"/>
    <property type="match status" value="1"/>
</dbReference>
<evidence type="ECO:0000256" key="1">
    <source>
        <dbReference type="SAM" id="MobiDB-lite"/>
    </source>
</evidence>
<dbReference type="OMA" id="CVIDEWL"/>
<dbReference type="InterPro" id="IPR000387">
    <property type="entry name" value="Tyr_Pase_dom"/>
</dbReference>
<name>A0A078BB39_STYLE</name>
<dbReference type="PROSITE" id="PS50056">
    <property type="entry name" value="TYR_PHOSPHATASE_2"/>
    <property type="match status" value="1"/>
</dbReference>
<dbReference type="SUPFAM" id="SSF52799">
    <property type="entry name" value="(Phosphotyrosine protein) phosphatases II"/>
    <property type="match status" value="1"/>
</dbReference>
<dbReference type="AlphaFoldDB" id="A0A078BB39"/>
<evidence type="ECO:0000313" key="4">
    <source>
        <dbReference type="Proteomes" id="UP000039865"/>
    </source>
</evidence>
<dbReference type="InterPro" id="IPR050561">
    <property type="entry name" value="PTP"/>
</dbReference>
<proteinExistence type="predicted"/>
<sequence>MSAPVDSIMKQTIKVYFYLINSKFLQDLKRNNCDILVRTCEKTYNEEQIVSNGINIIELAFPDGNSPPRKVIQQWLKIVSAHRLSKIQSQSLLTTEDDSDQMQSDGNVIKSEQSSSSLKTKKIKQKPSKRIGIHCLAGLGRAPVLVAIALIEFGMNPEQAINLIRSQRVGAINHSQAQFILKYKKRKSFSKCSIF</sequence>
<accession>A0A078BB39</accession>
<dbReference type="InParanoid" id="A0A078BB39"/>
<feature type="region of interest" description="Disordered" evidence="1">
    <location>
        <begin position="95"/>
        <end position="121"/>
    </location>
</feature>
<evidence type="ECO:0000313" key="3">
    <source>
        <dbReference type="EMBL" id="CDW91614.1"/>
    </source>
</evidence>
<feature type="compositionally biased region" description="Polar residues" evidence="1">
    <location>
        <begin position="101"/>
        <end position="118"/>
    </location>
</feature>
<protein>
    <submittedName>
        <fullName evidence="3">Protein tyrosine phosphatase</fullName>
    </submittedName>
</protein>
<gene>
    <name evidence="3" type="primary">Contig11850.g12669</name>
    <name evidence="3" type="ORF">STYLEM_20772</name>
</gene>
<dbReference type="SMART" id="SM00404">
    <property type="entry name" value="PTPc_motif"/>
    <property type="match status" value="1"/>
</dbReference>
<reference evidence="3 4" key="1">
    <citation type="submission" date="2014-06" db="EMBL/GenBank/DDBJ databases">
        <authorList>
            <person name="Swart Estienne"/>
        </authorList>
    </citation>
    <scope>NUCLEOTIDE SEQUENCE [LARGE SCALE GENOMIC DNA]</scope>
    <source>
        <strain evidence="3 4">130c</strain>
    </source>
</reference>
<organism evidence="3 4">
    <name type="scientific">Stylonychia lemnae</name>
    <name type="common">Ciliate</name>
    <dbReference type="NCBI Taxonomy" id="5949"/>
    <lineage>
        <taxon>Eukaryota</taxon>
        <taxon>Sar</taxon>
        <taxon>Alveolata</taxon>
        <taxon>Ciliophora</taxon>
        <taxon>Intramacronucleata</taxon>
        <taxon>Spirotrichea</taxon>
        <taxon>Stichotrichia</taxon>
        <taxon>Sporadotrichida</taxon>
        <taxon>Oxytrichidae</taxon>
        <taxon>Stylonychinae</taxon>
        <taxon>Stylonychia</taxon>
    </lineage>
</organism>
<dbReference type="Pfam" id="PF00102">
    <property type="entry name" value="Y_phosphatase"/>
    <property type="match status" value="1"/>
</dbReference>
<dbReference type="InterPro" id="IPR000242">
    <property type="entry name" value="PTP_cat"/>
</dbReference>
<evidence type="ECO:0000259" key="2">
    <source>
        <dbReference type="PROSITE" id="PS50056"/>
    </source>
</evidence>